<dbReference type="Proteomes" id="UP001381174">
    <property type="component" value="Unassembled WGS sequence"/>
</dbReference>
<evidence type="ECO:0000313" key="2">
    <source>
        <dbReference type="Proteomes" id="UP001381174"/>
    </source>
</evidence>
<name>A0ABU8JF84_9GAMM</name>
<gene>
    <name evidence="1" type="ORF">WAT24_14255</name>
</gene>
<proteinExistence type="predicted"/>
<dbReference type="RefSeq" id="WP_336808570.1">
    <property type="nucleotide sequence ID" value="NZ_JBBBNY010000013.1"/>
</dbReference>
<dbReference type="EMBL" id="JBBBNY010000013">
    <property type="protein sequence ID" value="MEI7037928.1"/>
    <property type="molecule type" value="Genomic_DNA"/>
</dbReference>
<accession>A0ABU8JF84</accession>
<organism evidence="1 2">
    <name type="scientific">Fulvimonas yonginensis</name>
    <dbReference type="NCBI Taxonomy" id="1495200"/>
    <lineage>
        <taxon>Bacteria</taxon>
        <taxon>Pseudomonadati</taxon>
        <taxon>Pseudomonadota</taxon>
        <taxon>Gammaproteobacteria</taxon>
        <taxon>Lysobacterales</taxon>
        <taxon>Rhodanobacteraceae</taxon>
        <taxon>Fulvimonas</taxon>
    </lineage>
</organism>
<sequence>MSLSLLRKLQESIGSRRFRKQAWLGQDQPDADGVTPFQRAAVAALQDEFAGVSFSSAGSKELYLRGELPSANATFFVYKDGAQLQAHTADFRAERWDYESPSALIKELLNHGRAALRSN</sequence>
<reference evidence="1 2" key="1">
    <citation type="journal article" date="2014" name="Int. J. Syst. Evol. Microbiol.">
        <title>Fulvimonas yonginensis sp. nov., isolated from greenhouse soil, and emended description of the genus Fulvimonas.</title>
        <authorList>
            <person name="Ahn J.H."/>
            <person name="Kim S.J."/>
            <person name="Weon H.Y."/>
            <person name="Hong S.B."/>
            <person name="Seok S.J."/>
            <person name="Kwon S.W."/>
        </authorList>
    </citation>
    <scope>NUCLEOTIDE SEQUENCE [LARGE SCALE GENOMIC DNA]</scope>
    <source>
        <strain evidence="1 2">KACC 16952</strain>
    </source>
</reference>
<keyword evidence="2" id="KW-1185">Reference proteome</keyword>
<protein>
    <submittedName>
        <fullName evidence="1">Uncharacterized protein</fullName>
    </submittedName>
</protein>
<evidence type="ECO:0000313" key="1">
    <source>
        <dbReference type="EMBL" id="MEI7037928.1"/>
    </source>
</evidence>
<comment type="caution">
    <text evidence="1">The sequence shown here is derived from an EMBL/GenBank/DDBJ whole genome shotgun (WGS) entry which is preliminary data.</text>
</comment>